<dbReference type="Proteomes" id="UP000566819">
    <property type="component" value="Unassembled WGS sequence"/>
</dbReference>
<evidence type="ECO:0000259" key="5">
    <source>
        <dbReference type="Pfam" id="PF05368"/>
    </source>
</evidence>
<feature type="region of interest" description="Disordered" evidence="4">
    <location>
        <begin position="354"/>
        <end position="373"/>
    </location>
</feature>
<protein>
    <recommendedName>
        <fullName evidence="5">NmrA-like domain-containing protein</fullName>
    </recommendedName>
</protein>
<dbReference type="Gene3D" id="3.90.25.10">
    <property type="entry name" value="UDP-galactose 4-epimerase, domain 1"/>
    <property type="match status" value="1"/>
</dbReference>
<gene>
    <name evidence="6" type="ORF">G7Y89_g12653</name>
</gene>
<name>A0A8H4VZG2_9HELO</name>
<proteinExistence type="inferred from homology"/>
<keyword evidence="3" id="KW-0560">Oxidoreductase</keyword>
<organism evidence="6 7">
    <name type="scientific">Cudoniella acicularis</name>
    <dbReference type="NCBI Taxonomy" id="354080"/>
    <lineage>
        <taxon>Eukaryota</taxon>
        <taxon>Fungi</taxon>
        <taxon>Dikarya</taxon>
        <taxon>Ascomycota</taxon>
        <taxon>Pezizomycotina</taxon>
        <taxon>Leotiomycetes</taxon>
        <taxon>Helotiales</taxon>
        <taxon>Tricladiaceae</taxon>
        <taxon>Cudoniella</taxon>
    </lineage>
</organism>
<dbReference type="EMBL" id="JAAMPI010001360">
    <property type="protein sequence ID" value="KAF4625514.1"/>
    <property type="molecule type" value="Genomic_DNA"/>
</dbReference>
<dbReference type="AlphaFoldDB" id="A0A8H4VZG2"/>
<sequence length="429" mass="48010">MSKQKVFLVGATGETGSSILEALIEDGSFDITCFIRTVSAGKPAVQQLRDRGLKVVTGNFFGPIEEITALLQGINTVISTIFPLDVAEQIPLIDASVQAGVKRFLPCNWGTPSPRGGIMDIRDLKEEVHDHIFRQHLGFTIIDVGYWHEATFPRVPSGKFDYAAFLPINEVYAGGTVPNMLMDKRDVGRITAKLSRTSVLLIKGCEKLELVPVSVDEIRAAVKIAKEAAESDLINVGNKHKLVISQYCESKYVQAHNTPEYAEYLGYINGLELYPDFEYIKFADFVDELIAGKNTALLQIFKHFALSSKTKLSQNIRDSPPSPWVPSTYLFDTSKFPYSAHHLMRSFSSHIQRHPTTSIHGSDEDVASEDQSKQEIRHLEDYEKFDSKRIGGRQRTRSLSDVLVVQHPSLKELDITSDIGATTTYYYYP</sequence>
<dbReference type="PANTHER" id="PTHR47706:SF4">
    <property type="entry name" value="NMRA-LIKE DOMAIN-CONTAINING PROTEIN"/>
    <property type="match status" value="1"/>
</dbReference>
<keyword evidence="2" id="KW-0521">NADP</keyword>
<dbReference type="Pfam" id="PF05368">
    <property type="entry name" value="NmrA"/>
    <property type="match status" value="1"/>
</dbReference>
<comment type="similarity">
    <text evidence="1">Belongs to the NmrA-type oxidoreductase family. Isoflavone reductase subfamily.</text>
</comment>
<comment type="caution">
    <text evidence="6">The sequence shown here is derived from an EMBL/GenBank/DDBJ whole genome shotgun (WGS) entry which is preliminary data.</text>
</comment>
<dbReference type="InterPro" id="IPR036291">
    <property type="entry name" value="NAD(P)-bd_dom_sf"/>
</dbReference>
<reference evidence="6 7" key="1">
    <citation type="submission" date="2020-03" db="EMBL/GenBank/DDBJ databases">
        <title>Draft Genome Sequence of Cudoniella acicularis.</title>
        <authorList>
            <person name="Buettner E."/>
            <person name="Kellner H."/>
        </authorList>
    </citation>
    <scope>NUCLEOTIDE SEQUENCE [LARGE SCALE GENOMIC DNA]</scope>
    <source>
        <strain evidence="6 7">DSM 108380</strain>
    </source>
</reference>
<dbReference type="GO" id="GO:0016491">
    <property type="term" value="F:oxidoreductase activity"/>
    <property type="evidence" value="ECO:0007669"/>
    <property type="project" value="UniProtKB-KW"/>
</dbReference>
<dbReference type="InterPro" id="IPR008030">
    <property type="entry name" value="NmrA-like"/>
</dbReference>
<evidence type="ECO:0000313" key="6">
    <source>
        <dbReference type="EMBL" id="KAF4625514.1"/>
    </source>
</evidence>
<evidence type="ECO:0000256" key="4">
    <source>
        <dbReference type="SAM" id="MobiDB-lite"/>
    </source>
</evidence>
<evidence type="ECO:0000313" key="7">
    <source>
        <dbReference type="Proteomes" id="UP000566819"/>
    </source>
</evidence>
<evidence type="ECO:0000256" key="2">
    <source>
        <dbReference type="ARBA" id="ARBA00022857"/>
    </source>
</evidence>
<keyword evidence="7" id="KW-1185">Reference proteome</keyword>
<dbReference type="InterPro" id="IPR051609">
    <property type="entry name" value="NmrA/Isoflavone_reductase-like"/>
</dbReference>
<dbReference type="PANTHER" id="PTHR47706">
    <property type="entry name" value="NMRA-LIKE FAMILY PROTEIN"/>
    <property type="match status" value="1"/>
</dbReference>
<dbReference type="SUPFAM" id="SSF51735">
    <property type="entry name" value="NAD(P)-binding Rossmann-fold domains"/>
    <property type="match status" value="1"/>
</dbReference>
<evidence type="ECO:0000256" key="3">
    <source>
        <dbReference type="ARBA" id="ARBA00023002"/>
    </source>
</evidence>
<accession>A0A8H4VZG2</accession>
<dbReference type="OrthoDB" id="419598at2759"/>
<dbReference type="Gene3D" id="3.40.50.720">
    <property type="entry name" value="NAD(P)-binding Rossmann-like Domain"/>
    <property type="match status" value="1"/>
</dbReference>
<feature type="domain" description="NmrA-like" evidence="5">
    <location>
        <begin position="3"/>
        <end position="193"/>
    </location>
</feature>
<evidence type="ECO:0000256" key="1">
    <source>
        <dbReference type="ARBA" id="ARBA00005725"/>
    </source>
</evidence>